<accession>A0A835LAQ3</accession>
<sequence length="284" mass="33443">MKAYKYNEFIDNHATSIQHKFKIEQRNLDIQNSEFFVLSWNEMHFAHRSRVAVDSRKNGVEQDICVYLNEPRHVKMVEDKNFNVPDHDTAGAWRMLMQGRNPSPNSTLMDPTKTLSVQFFTYLWTPARRIGVERKLFRKKSDILKRLDIRTGATKMEINILLVKALKSTISFGYKPKSFRSRHGARFRDCSGYSSRMPSVRKKTASHFTFYAVRFLVKKTKSIQIKYSIQARNSAECKIEVRYKYPIPILYPDQRFRVLVPANPRMFPPDEILQRDAFTTVKFN</sequence>
<evidence type="ECO:0000313" key="1">
    <source>
        <dbReference type="EMBL" id="KAF9423504.1"/>
    </source>
</evidence>
<keyword evidence="2" id="KW-1185">Reference proteome</keyword>
<gene>
    <name evidence="1" type="ORF">HW555_001059</name>
</gene>
<organism evidence="1 2">
    <name type="scientific">Spodoptera exigua</name>
    <name type="common">Beet armyworm</name>
    <name type="synonym">Noctua fulgens</name>
    <dbReference type="NCBI Taxonomy" id="7107"/>
    <lineage>
        <taxon>Eukaryota</taxon>
        <taxon>Metazoa</taxon>
        <taxon>Ecdysozoa</taxon>
        <taxon>Arthropoda</taxon>
        <taxon>Hexapoda</taxon>
        <taxon>Insecta</taxon>
        <taxon>Pterygota</taxon>
        <taxon>Neoptera</taxon>
        <taxon>Endopterygota</taxon>
        <taxon>Lepidoptera</taxon>
        <taxon>Glossata</taxon>
        <taxon>Ditrysia</taxon>
        <taxon>Noctuoidea</taxon>
        <taxon>Noctuidae</taxon>
        <taxon>Amphipyrinae</taxon>
        <taxon>Spodoptera</taxon>
    </lineage>
</organism>
<protein>
    <submittedName>
        <fullName evidence="1">Uncharacterized protein</fullName>
    </submittedName>
</protein>
<comment type="caution">
    <text evidence="1">The sequence shown here is derived from an EMBL/GenBank/DDBJ whole genome shotgun (WGS) entry which is preliminary data.</text>
</comment>
<dbReference type="AlphaFoldDB" id="A0A835LAQ3"/>
<dbReference type="Proteomes" id="UP000648187">
    <property type="component" value="Unassembled WGS sequence"/>
</dbReference>
<evidence type="ECO:0000313" key="2">
    <source>
        <dbReference type="Proteomes" id="UP000648187"/>
    </source>
</evidence>
<proteinExistence type="predicted"/>
<dbReference type="EMBL" id="JACKWZ010000008">
    <property type="protein sequence ID" value="KAF9423504.1"/>
    <property type="molecule type" value="Genomic_DNA"/>
</dbReference>
<name>A0A835LAQ3_SPOEX</name>
<reference evidence="1" key="1">
    <citation type="submission" date="2020-08" db="EMBL/GenBank/DDBJ databases">
        <title>Spodoptera exigua strain:BAW_Kor-Di-RS1 Genome sequencing and assembly.</title>
        <authorList>
            <person name="Kim J."/>
            <person name="Nam H.Y."/>
            <person name="Kwon M."/>
            <person name="Choi J.H."/>
            <person name="Cho S.R."/>
            <person name="Kim G.-H."/>
        </authorList>
    </citation>
    <scope>NUCLEOTIDE SEQUENCE</scope>
    <source>
        <strain evidence="1">BAW_Kor-Di-RS1</strain>
        <tissue evidence="1">Whole-body</tissue>
    </source>
</reference>